<gene>
    <name evidence="4" type="ORF">ACD_80C00199G0001</name>
</gene>
<dbReference type="InterPro" id="IPR001119">
    <property type="entry name" value="SLH_dom"/>
</dbReference>
<dbReference type="Gene3D" id="3.80.10.10">
    <property type="entry name" value="Ribonuclease Inhibitor"/>
    <property type="match status" value="1"/>
</dbReference>
<proteinExistence type="predicted"/>
<feature type="domain" description="SLH" evidence="3">
    <location>
        <begin position="1053"/>
        <end position="1121"/>
    </location>
</feature>
<dbReference type="Pfam" id="PF02412">
    <property type="entry name" value="TSP_3"/>
    <property type="match status" value="2"/>
</dbReference>
<dbReference type="SUPFAM" id="SSF52058">
    <property type="entry name" value="L domain-like"/>
    <property type="match status" value="1"/>
</dbReference>
<organism evidence="4">
    <name type="scientific">uncultured bacterium</name>
    <name type="common">gcode 4</name>
    <dbReference type="NCBI Taxonomy" id="1234023"/>
    <lineage>
        <taxon>Bacteria</taxon>
        <taxon>environmental samples</taxon>
    </lineage>
</organism>
<dbReference type="GO" id="GO:0005509">
    <property type="term" value="F:calcium ion binding"/>
    <property type="evidence" value="ECO:0007669"/>
    <property type="project" value="InterPro"/>
</dbReference>
<accession>K1XVU3</accession>
<dbReference type="InterPro" id="IPR001611">
    <property type="entry name" value="Leu-rich_rpt"/>
</dbReference>
<dbReference type="PROSITE" id="PS51450">
    <property type="entry name" value="LRR"/>
    <property type="match status" value="1"/>
</dbReference>
<evidence type="ECO:0000259" key="3">
    <source>
        <dbReference type="PROSITE" id="PS51272"/>
    </source>
</evidence>
<dbReference type="InterPro" id="IPR003367">
    <property type="entry name" value="Thrombospondin_3-like_rpt"/>
</dbReference>
<dbReference type="InterPro" id="IPR003591">
    <property type="entry name" value="Leu-rich_rpt_typical-subtyp"/>
</dbReference>
<dbReference type="InterPro" id="IPR050216">
    <property type="entry name" value="LRR_domain-containing"/>
</dbReference>
<dbReference type="PROSITE" id="PS51272">
    <property type="entry name" value="SLH"/>
    <property type="match status" value="1"/>
</dbReference>
<dbReference type="InterPro" id="IPR036903">
    <property type="entry name" value="Nup98_auto-Pept-S59_dom_sf"/>
</dbReference>
<feature type="non-terminal residue" evidence="4">
    <location>
        <position position="1"/>
    </location>
</feature>
<dbReference type="PANTHER" id="PTHR48051:SF1">
    <property type="entry name" value="RAS SUPPRESSOR PROTEIN 1"/>
    <property type="match status" value="1"/>
</dbReference>
<evidence type="ECO:0000256" key="1">
    <source>
        <dbReference type="ARBA" id="ARBA00022614"/>
    </source>
</evidence>
<keyword evidence="1" id="KW-0433">Leucine-rich repeat</keyword>
<evidence type="ECO:0000313" key="4">
    <source>
        <dbReference type="EMBL" id="EKD24573.1"/>
    </source>
</evidence>
<keyword evidence="2" id="KW-0677">Repeat</keyword>
<comment type="caution">
    <text evidence="4">The sequence shown here is derived from an EMBL/GenBank/DDBJ whole genome shotgun (WGS) entry which is preliminary data.</text>
</comment>
<dbReference type="SUPFAM" id="SSF82215">
    <property type="entry name" value="C-terminal autoproteolytic domain of nucleoporin nup98"/>
    <property type="match status" value="1"/>
</dbReference>
<name>K1XVU3_9BACT</name>
<dbReference type="GO" id="GO:0007155">
    <property type="term" value="P:cell adhesion"/>
    <property type="evidence" value="ECO:0007669"/>
    <property type="project" value="InterPro"/>
</dbReference>
<dbReference type="AlphaFoldDB" id="K1XVU3"/>
<protein>
    <recommendedName>
        <fullName evidence="3">SLH domain-containing protein</fullName>
    </recommendedName>
</protein>
<dbReference type="InterPro" id="IPR032675">
    <property type="entry name" value="LRR_dom_sf"/>
</dbReference>
<dbReference type="EMBL" id="AMFJ01036206">
    <property type="protein sequence ID" value="EKD24573.1"/>
    <property type="molecule type" value="Genomic_DNA"/>
</dbReference>
<evidence type="ECO:0000256" key="2">
    <source>
        <dbReference type="ARBA" id="ARBA00022737"/>
    </source>
</evidence>
<dbReference type="SMART" id="SM00369">
    <property type="entry name" value="LRR_TYP"/>
    <property type="match status" value="2"/>
</dbReference>
<sequence length="1168" mass="132518">NLTSLNYLSVYNNKLTSLPESLTWLTLITTFSNNLDIYNNCLDANTMSWELFTFVDERQNNNYGDWKTIQNACSEFSCTESMDVPQAECQALVDLYNSTDGDNWNNHDHWFWYTDTVCNNWNGITCNWRQDENGFDHVYQIDLRDTNLVWPIPESVEDMTSLQYVYLNGNKLTSLPESFKNLTNLSETNVAYNNICTAWLSSELADFIDNYAYYDEWWHANDRRSLQDKNACDTDADGILDTQDNCPLVVNPDQTNSDFTGDNEEVIFTKDNYADYTLPENQDCITDNVCITRQDSQGIYNAVSEENYNWSSPDDTEWSYGSCSEKKSLTFDTWINTNDSNPPNMVGRDMCVHLTTDDKYFDIKFTSRTQGSNQWGPGGWWFSYIRKQYNAGDACDCSDNACTPGNDILDNPICTPQEDACYPDTDEDGVYDNKDNCISTYNPDQADSDVIETIFTKNDGADWTLPENQDCINDDVCLTRGDNQQIYNSVYQVWWEQWNRSFNPTNTEWTYGECIDKNSLPFGNLYDVNGGDPTNMINKNMCLHTTTDDKYYNIKFTDWTQGSNGWWFSYRRATEGNGIGDACDLDRVNIYNNEIYPTLIAWGIINNFDQVTSDNVNNFENLYFEKEWYGKIEFQTGLNLQSQEVIEFLQELPNHISIENGYVEFNPIGSGEGFNTSAKISMYFDTLPFGTLDETNPDNIDTYIIVKDISGNVITWMLNNLYCTETEVGQDYCTFDTQHFTSFEFSLPCAMTDDKISTWSATFQCATNTGFTLEWTGILTIVSEEDTDNIIEIPGDIGSITTSGGDRDGNINAPTTVTGDSTGKATTFELSNFLPANTTTTEYSHNIITTVNVGSNVELRATTGYFTISIDVWSTYNNTTINVYRSEDGSTWVENTPDNTCLVTNNICTFRTDHLSYFAPTKIVATTKSWGGGWGGGSIGLVKDVCTLRQDCSSSYYDAVCGPCLIDAKEKEITDNAIHWSAPLGNASGIIIGSTYSQELNDAYQRAYDIGITTMPTIQKADLEGNAYRKHFAKMITEFAIKVLKKQPNTSLACSFIDITKESDEMKFYIKTACQLGLMWWNSDGKSVKTTFDPNNIMTRAEFGTVLSRLLYGNLYNTTDMSKPYYQEHLDSLHVSGIMTDISKPSKREIRGYLMLMLMRAKDSNTSK</sequence>
<dbReference type="PANTHER" id="PTHR48051">
    <property type="match status" value="1"/>
</dbReference>
<reference evidence="4" key="1">
    <citation type="journal article" date="2012" name="Science">
        <title>Fermentation, hydrogen, and sulfur metabolism in multiple uncultivated bacterial phyla.</title>
        <authorList>
            <person name="Wrighton K.C."/>
            <person name="Thomas B.C."/>
            <person name="Sharon I."/>
            <person name="Miller C.S."/>
            <person name="Castelle C.J."/>
            <person name="VerBerkmoes N.C."/>
            <person name="Wilkins M.J."/>
            <person name="Hettich R.L."/>
            <person name="Lipton M.S."/>
            <person name="Williams K.H."/>
            <person name="Long P.E."/>
            <person name="Banfield J.F."/>
        </authorList>
    </citation>
    <scope>NUCLEOTIDE SEQUENCE [LARGE SCALE GENOMIC DNA]</scope>
</reference>
<dbReference type="GO" id="GO:0005737">
    <property type="term" value="C:cytoplasm"/>
    <property type="evidence" value="ECO:0007669"/>
    <property type="project" value="TreeGrafter"/>
</dbReference>